<comment type="caution">
    <text evidence="6">The sequence shown here is derived from an EMBL/GenBank/DDBJ whole genome shotgun (WGS) entry which is preliminary data.</text>
</comment>
<evidence type="ECO:0000256" key="2">
    <source>
        <dbReference type="ARBA" id="ARBA00022694"/>
    </source>
</evidence>
<keyword evidence="4" id="KW-0106">Calcium</keyword>
<dbReference type="PANTHER" id="PTHR12682">
    <property type="entry name" value="ARCHEASE"/>
    <property type="match status" value="1"/>
</dbReference>
<evidence type="ECO:0000256" key="1">
    <source>
        <dbReference type="ARBA" id="ARBA00007963"/>
    </source>
</evidence>
<dbReference type="InterPro" id="IPR002804">
    <property type="entry name" value="Archease"/>
</dbReference>
<organism evidence="6">
    <name type="scientific">marine sediment metagenome</name>
    <dbReference type="NCBI Taxonomy" id="412755"/>
    <lineage>
        <taxon>unclassified sequences</taxon>
        <taxon>metagenomes</taxon>
        <taxon>ecological metagenomes</taxon>
    </lineage>
</organism>
<dbReference type="GO" id="GO:0008033">
    <property type="term" value="P:tRNA processing"/>
    <property type="evidence" value="ECO:0007669"/>
    <property type="project" value="UniProtKB-KW"/>
</dbReference>
<dbReference type="Pfam" id="PF01951">
    <property type="entry name" value="Archease"/>
    <property type="match status" value="1"/>
</dbReference>
<evidence type="ECO:0000259" key="5">
    <source>
        <dbReference type="Pfam" id="PF01951"/>
    </source>
</evidence>
<accession>X0STL7</accession>
<evidence type="ECO:0000256" key="4">
    <source>
        <dbReference type="ARBA" id="ARBA00022837"/>
    </source>
</evidence>
<evidence type="ECO:0000313" key="6">
    <source>
        <dbReference type="EMBL" id="GAF84498.1"/>
    </source>
</evidence>
<dbReference type="Gene3D" id="3.55.10.10">
    <property type="entry name" value="Archease domain"/>
    <property type="match status" value="1"/>
</dbReference>
<keyword evidence="2" id="KW-0819">tRNA processing</keyword>
<gene>
    <name evidence="6" type="ORF">S01H1_12162</name>
</gene>
<dbReference type="EMBL" id="BARS01006225">
    <property type="protein sequence ID" value="GAF84498.1"/>
    <property type="molecule type" value="Genomic_DNA"/>
</dbReference>
<protein>
    <recommendedName>
        <fullName evidence="5">Archease domain-containing protein</fullName>
    </recommendedName>
</protein>
<dbReference type="AlphaFoldDB" id="X0STL7"/>
<dbReference type="SUPFAM" id="SSF69819">
    <property type="entry name" value="MTH1598-like"/>
    <property type="match status" value="1"/>
</dbReference>
<sequence length="146" mass="16563">MERRPPMDGPGYEELDHPADVGLRVRGTSRRELFENAARGMIELMVAPETVSSACLREIEAGGEDSEALLVGWLEDILFAFDAERFAPAFAEVSKLEGTRVAGRLWGEEFDEDRHEVRNLIKAVTWHNLQIERSERGYEVTIIFDV</sequence>
<proteinExistence type="inferred from homology"/>
<comment type="similarity">
    <text evidence="1">Belongs to the archease family.</text>
</comment>
<evidence type="ECO:0000256" key="3">
    <source>
        <dbReference type="ARBA" id="ARBA00022723"/>
    </source>
</evidence>
<dbReference type="InterPro" id="IPR036820">
    <property type="entry name" value="Archease_dom_sf"/>
</dbReference>
<dbReference type="GO" id="GO:0046872">
    <property type="term" value="F:metal ion binding"/>
    <property type="evidence" value="ECO:0007669"/>
    <property type="project" value="UniProtKB-KW"/>
</dbReference>
<name>X0STL7_9ZZZZ</name>
<feature type="domain" description="Archease" evidence="5">
    <location>
        <begin position="12"/>
        <end position="146"/>
    </location>
</feature>
<keyword evidence="3" id="KW-0479">Metal-binding</keyword>
<dbReference type="PANTHER" id="PTHR12682:SF11">
    <property type="entry name" value="PROTEIN ARCHEASE"/>
    <property type="match status" value="1"/>
</dbReference>
<reference evidence="6" key="1">
    <citation type="journal article" date="2014" name="Front. Microbiol.">
        <title>High frequency of phylogenetically diverse reductive dehalogenase-homologous genes in deep subseafloor sedimentary metagenomes.</title>
        <authorList>
            <person name="Kawai M."/>
            <person name="Futagami T."/>
            <person name="Toyoda A."/>
            <person name="Takaki Y."/>
            <person name="Nishi S."/>
            <person name="Hori S."/>
            <person name="Arai W."/>
            <person name="Tsubouchi T."/>
            <person name="Morono Y."/>
            <person name="Uchiyama I."/>
            <person name="Ito T."/>
            <person name="Fujiyama A."/>
            <person name="Inagaki F."/>
            <person name="Takami H."/>
        </authorList>
    </citation>
    <scope>NUCLEOTIDE SEQUENCE</scope>
    <source>
        <strain evidence="6">Expedition CK06-06</strain>
    </source>
</reference>
<dbReference type="InterPro" id="IPR023572">
    <property type="entry name" value="Archease_dom"/>
</dbReference>